<keyword evidence="3" id="KW-1185">Reference proteome</keyword>
<name>A0A165PTS0_9AGAM</name>
<proteinExistence type="predicted"/>
<dbReference type="Proteomes" id="UP000076761">
    <property type="component" value="Unassembled WGS sequence"/>
</dbReference>
<accession>A0A165PTS0</accession>
<sequence>MPAIVIWSFGSSILSGLSACQTSNASSHLFVQVRSEAASTGPTSSGRLSGQLFDDWRSVATGRRRDLFQTTRAHASDPGPLWSLRRSCSEAELRREWHRSKCGDSGGY</sequence>
<evidence type="ECO:0000256" key="1">
    <source>
        <dbReference type="SAM" id="SignalP"/>
    </source>
</evidence>
<evidence type="ECO:0000313" key="2">
    <source>
        <dbReference type="EMBL" id="KZT21489.1"/>
    </source>
</evidence>
<organism evidence="2 3">
    <name type="scientific">Neolentinus lepideus HHB14362 ss-1</name>
    <dbReference type="NCBI Taxonomy" id="1314782"/>
    <lineage>
        <taxon>Eukaryota</taxon>
        <taxon>Fungi</taxon>
        <taxon>Dikarya</taxon>
        <taxon>Basidiomycota</taxon>
        <taxon>Agaricomycotina</taxon>
        <taxon>Agaricomycetes</taxon>
        <taxon>Gloeophyllales</taxon>
        <taxon>Gloeophyllaceae</taxon>
        <taxon>Neolentinus</taxon>
    </lineage>
</organism>
<gene>
    <name evidence="2" type="ORF">NEOLEDRAFT_749614</name>
</gene>
<dbReference type="AlphaFoldDB" id="A0A165PTS0"/>
<dbReference type="InParanoid" id="A0A165PTS0"/>
<protein>
    <recommendedName>
        <fullName evidence="4">Secreted protein</fullName>
    </recommendedName>
</protein>
<feature type="signal peptide" evidence="1">
    <location>
        <begin position="1"/>
        <end position="19"/>
    </location>
</feature>
<dbReference type="EMBL" id="KV425606">
    <property type="protein sequence ID" value="KZT21489.1"/>
    <property type="molecule type" value="Genomic_DNA"/>
</dbReference>
<reference evidence="2 3" key="1">
    <citation type="journal article" date="2016" name="Mol. Biol. Evol.">
        <title>Comparative Genomics of Early-Diverging Mushroom-Forming Fungi Provides Insights into the Origins of Lignocellulose Decay Capabilities.</title>
        <authorList>
            <person name="Nagy L.G."/>
            <person name="Riley R."/>
            <person name="Tritt A."/>
            <person name="Adam C."/>
            <person name="Daum C."/>
            <person name="Floudas D."/>
            <person name="Sun H."/>
            <person name="Yadav J.S."/>
            <person name="Pangilinan J."/>
            <person name="Larsson K.H."/>
            <person name="Matsuura K."/>
            <person name="Barry K."/>
            <person name="Labutti K."/>
            <person name="Kuo R."/>
            <person name="Ohm R.A."/>
            <person name="Bhattacharya S.S."/>
            <person name="Shirouzu T."/>
            <person name="Yoshinaga Y."/>
            <person name="Martin F.M."/>
            <person name="Grigoriev I.V."/>
            <person name="Hibbett D.S."/>
        </authorList>
    </citation>
    <scope>NUCLEOTIDE SEQUENCE [LARGE SCALE GENOMIC DNA]</scope>
    <source>
        <strain evidence="2 3">HHB14362 ss-1</strain>
    </source>
</reference>
<evidence type="ECO:0000313" key="3">
    <source>
        <dbReference type="Proteomes" id="UP000076761"/>
    </source>
</evidence>
<evidence type="ECO:0008006" key="4">
    <source>
        <dbReference type="Google" id="ProtNLM"/>
    </source>
</evidence>
<feature type="chain" id="PRO_5007864271" description="Secreted protein" evidence="1">
    <location>
        <begin position="20"/>
        <end position="108"/>
    </location>
</feature>
<keyword evidence="1" id="KW-0732">Signal</keyword>